<accession>A0AAD9S680</accession>
<evidence type="ECO:0000313" key="1">
    <source>
        <dbReference type="EMBL" id="KAK2598292.1"/>
    </source>
</evidence>
<dbReference type="PANTHER" id="PTHR35394">
    <property type="entry name" value="DUF3176 DOMAIN-CONTAINING PROTEIN"/>
    <property type="match status" value="1"/>
</dbReference>
<dbReference type="Proteomes" id="UP001265746">
    <property type="component" value="Unassembled WGS sequence"/>
</dbReference>
<reference evidence="1" key="1">
    <citation type="submission" date="2023-06" db="EMBL/GenBank/DDBJ databases">
        <authorList>
            <person name="Noh H."/>
        </authorList>
    </citation>
    <scope>NUCLEOTIDE SEQUENCE</scope>
    <source>
        <strain evidence="1">DUCC20226</strain>
    </source>
</reference>
<dbReference type="InterPro" id="IPR021514">
    <property type="entry name" value="DUF3176"/>
</dbReference>
<dbReference type="EMBL" id="JAUJFL010000008">
    <property type="protein sequence ID" value="KAK2598292.1"/>
    <property type="molecule type" value="Genomic_DNA"/>
</dbReference>
<dbReference type="PANTHER" id="PTHR35394:SF5">
    <property type="entry name" value="DUF3176 DOMAIN-CONTAINING PROTEIN"/>
    <property type="match status" value="1"/>
</dbReference>
<evidence type="ECO:0000313" key="2">
    <source>
        <dbReference type="Proteomes" id="UP001265746"/>
    </source>
</evidence>
<dbReference type="AlphaFoldDB" id="A0AAD9S680"/>
<protein>
    <submittedName>
        <fullName evidence="1">Uncharacterized protein</fullName>
    </submittedName>
</protein>
<keyword evidence="2" id="KW-1185">Reference proteome</keyword>
<comment type="caution">
    <text evidence="1">The sequence shown here is derived from an EMBL/GenBank/DDBJ whole genome shotgun (WGS) entry which is preliminary data.</text>
</comment>
<organism evidence="1 2">
    <name type="scientific">Phomopsis amygdali</name>
    <name type="common">Fusicoccum amygdali</name>
    <dbReference type="NCBI Taxonomy" id="1214568"/>
    <lineage>
        <taxon>Eukaryota</taxon>
        <taxon>Fungi</taxon>
        <taxon>Dikarya</taxon>
        <taxon>Ascomycota</taxon>
        <taxon>Pezizomycotina</taxon>
        <taxon>Sordariomycetes</taxon>
        <taxon>Sordariomycetidae</taxon>
        <taxon>Diaporthales</taxon>
        <taxon>Diaporthaceae</taxon>
        <taxon>Diaporthe</taxon>
    </lineage>
</organism>
<proteinExistence type="predicted"/>
<name>A0AAD9S680_PHOAM</name>
<dbReference type="Pfam" id="PF11374">
    <property type="entry name" value="DUF3176"/>
    <property type="match status" value="1"/>
</dbReference>
<gene>
    <name evidence="1" type="ORF">N8I77_011715</name>
</gene>
<sequence>MVSALSTISKALLLEPVAASISQLKWLHLRRPRSMYEFELFDQASRGPLGSMSLLVRRPLHMVSLGCFVTILSAALGPITQQVISYANRQVDIRNSSATFGVAYNYNVAALTGNVSVWAPNLLDSSIRANILGALYNSKIPPVFNCTSSCAWNGTYETLGFGYDCRDVTEAATANRSCTDIDNHGPVDPYNGTATQECNMTTPGAVVLKPDHFPVFNGTWHTTTKYVSIESSSNFRTWGSRLPKHGKS</sequence>